<evidence type="ECO:0000313" key="3">
    <source>
        <dbReference type="EMBL" id="SNT39015.1"/>
    </source>
</evidence>
<dbReference type="GO" id="GO:0006281">
    <property type="term" value="P:DNA repair"/>
    <property type="evidence" value="ECO:0007669"/>
    <property type="project" value="InterPro"/>
</dbReference>
<dbReference type="PANTHER" id="PTHR43022">
    <property type="entry name" value="PROTEIN SMF"/>
    <property type="match status" value="1"/>
</dbReference>
<dbReference type="Pfam" id="PF02481">
    <property type="entry name" value="DNA_processg_A"/>
    <property type="match status" value="1"/>
</dbReference>
<dbReference type="GO" id="GO:0009294">
    <property type="term" value="P:DNA-mediated transformation"/>
    <property type="evidence" value="ECO:0007669"/>
    <property type="project" value="InterPro"/>
</dbReference>
<dbReference type="InterPro" id="IPR010994">
    <property type="entry name" value="RuvA_2-like"/>
</dbReference>
<evidence type="ECO:0000259" key="2">
    <source>
        <dbReference type="SMART" id="SM00278"/>
    </source>
</evidence>
<feature type="domain" description="Helix-hairpin-helix DNA-binding motif class 1" evidence="2">
    <location>
        <begin position="9"/>
        <end position="28"/>
    </location>
</feature>
<organism evidence="3 4">
    <name type="scientific">Ekhidna lutea</name>
    <dbReference type="NCBI Taxonomy" id="447679"/>
    <lineage>
        <taxon>Bacteria</taxon>
        <taxon>Pseudomonadati</taxon>
        <taxon>Bacteroidota</taxon>
        <taxon>Cytophagia</taxon>
        <taxon>Cytophagales</taxon>
        <taxon>Reichenbachiellaceae</taxon>
        <taxon>Ekhidna</taxon>
    </lineage>
</organism>
<comment type="similarity">
    <text evidence="1">Belongs to the DprA/Smf family.</text>
</comment>
<protein>
    <submittedName>
        <fullName evidence="3">DNA processing protein</fullName>
    </submittedName>
</protein>
<gene>
    <name evidence="3" type="ORF">SAMN05421640_3725</name>
</gene>
<dbReference type="OrthoDB" id="9785707at2"/>
<accession>A0A239M8D4</accession>
<dbReference type="InterPro" id="IPR003583">
    <property type="entry name" value="Hlx-hairpin-Hlx_DNA-bd_motif"/>
</dbReference>
<sequence>MSEELVFQIALELIPGVGNRGTKQLMSYCGSATEVFKSTKSKLLKIPGVGEKMADAIKQASPFKEAEAIVQSAEKIGAEVLHYTNSKFPKRLKQAPDAPSILYKKGAGELNPKRSIAVVGTRKATEYGKGITDKIIADLSALDVTVISGLAYGIDIQAHKASLKNNLPTIAILAGGLDRIYPSVHKKYAEEMQEIGAIITESIPGTKPDPHLFPARNRIIAGMTDATIVVEAAAKGGALITANIADSYNRLVFAVPGDIGHTHSEGTNKLIATQRALIYTGVEDLIYHLNWDVSHEDEAPKIIPELSESEQIIFELLTDSRAPLEIDLIAMKTQIPINQVASHLLGLEFKNLVKSMPGKKFGLVS</sequence>
<dbReference type="InterPro" id="IPR003488">
    <property type="entry name" value="DprA"/>
</dbReference>
<dbReference type="InterPro" id="IPR036388">
    <property type="entry name" value="WH-like_DNA-bd_sf"/>
</dbReference>
<dbReference type="NCBIfam" id="TIGR00732">
    <property type="entry name" value="dprA"/>
    <property type="match status" value="1"/>
</dbReference>
<dbReference type="SMART" id="SM00278">
    <property type="entry name" value="HhH1"/>
    <property type="match status" value="2"/>
</dbReference>
<feature type="domain" description="Helix-hairpin-helix DNA-binding motif class 1" evidence="2">
    <location>
        <begin position="41"/>
        <end position="60"/>
    </location>
</feature>
<keyword evidence="4" id="KW-1185">Reference proteome</keyword>
<evidence type="ECO:0000256" key="1">
    <source>
        <dbReference type="ARBA" id="ARBA00006525"/>
    </source>
</evidence>
<dbReference type="Gene3D" id="3.40.50.450">
    <property type="match status" value="1"/>
</dbReference>
<dbReference type="GO" id="GO:0003677">
    <property type="term" value="F:DNA binding"/>
    <property type="evidence" value="ECO:0007669"/>
    <property type="project" value="InterPro"/>
</dbReference>
<dbReference type="RefSeq" id="WP_089358383.1">
    <property type="nucleotide sequence ID" value="NZ_FZPD01000007.1"/>
</dbReference>
<dbReference type="Gene3D" id="1.10.10.10">
    <property type="entry name" value="Winged helix-like DNA-binding domain superfamily/Winged helix DNA-binding domain"/>
    <property type="match status" value="1"/>
</dbReference>
<name>A0A239M8D4_EKHLU</name>
<dbReference type="AlphaFoldDB" id="A0A239M8D4"/>
<dbReference type="InterPro" id="IPR041614">
    <property type="entry name" value="DprA_WH"/>
</dbReference>
<dbReference type="Pfam" id="PF17782">
    <property type="entry name" value="WHD_DprA"/>
    <property type="match status" value="1"/>
</dbReference>
<reference evidence="3 4" key="1">
    <citation type="submission" date="2017-06" db="EMBL/GenBank/DDBJ databases">
        <authorList>
            <person name="Kim H.J."/>
            <person name="Triplett B.A."/>
        </authorList>
    </citation>
    <scope>NUCLEOTIDE SEQUENCE [LARGE SCALE GENOMIC DNA]</scope>
    <source>
        <strain evidence="3 4">DSM 19307</strain>
    </source>
</reference>
<dbReference type="SUPFAM" id="SSF47781">
    <property type="entry name" value="RuvA domain 2-like"/>
    <property type="match status" value="1"/>
</dbReference>
<dbReference type="SUPFAM" id="SSF102405">
    <property type="entry name" value="MCP/YpsA-like"/>
    <property type="match status" value="1"/>
</dbReference>
<dbReference type="PANTHER" id="PTHR43022:SF1">
    <property type="entry name" value="PROTEIN SMF"/>
    <property type="match status" value="1"/>
</dbReference>
<evidence type="ECO:0000313" key="4">
    <source>
        <dbReference type="Proteomes" id="UP000198393"/>
    </source>
</evidence>
<dbReference type="Proteomes" id="UP000198393">
    <property type="component" value="Unassembled WGS sequence"/>
</dbReference>
<proteinExistence type="inferred from homology"/>
<dbReference type="InterPro" id="IPR057666">
    <property type="entry name" value="DrpA_SLOG"/>
</dbReference>
<dbReference type="EMBL" id="FZPD01000007">
    <property type="protein sequence ID" value="SNT39015.1"/>
    <property type="molecule type" value="Genomic_DNA"/>
</dbReference>